<accession>A0A3P7M043</accession>
<gene>
    <name evidence="1" type="ORF">CGOC_LOCUS9365</name>
</gene>
<dbReference type="EMBL" id="UYRV01106691">
    <property type="protein sequence ID" value="VDN22665.1"/>
    <property type="molecule type" value="Genomic_DNA"/>
</dbReference>
<evidence type="ECO:0000313" key="2">
    <source>
        <dbReference type="Proteomes" id="UP000271889"/>
    </source>
</evidence>
<reference evidence="1 2" key="1">
    <citation type="submission" date="2018-11" db="EMBL/GenBank/DDBJ databases">
        <authorList>
            <consortium name="Pathogen Informatics"/>
        </authorList>
    </citation>
    <scope>NUCLEOTIDE SEQUENCE [LARGE SCALE GENOMIC DNA]</scope>
</reference>
<dbReference type="Proteomes" id="UP000271889">
    <property type="component" value="Unassembled WGS sequence"/>
</dbReference>
<protein>
    <submittedName>
        <fullName evidence="1">Uncharacterized protein</fullName>
    </submittedName>
</protein>
<name>A0A3P7M043_CYLGO</name>
<dbReference type="AlphaFoldDB" id="A0A3P7M043"/>
<sequence length="184" mass="19896">MFGVSGYDGDDLGSTSTTAGLPPTKTVITVGIVKSEFEQGDTICHVLGDPEDTNKVCRVITYSSVSGLRVPNVLYGILSFHVRELANDLELRAFCFKAKIARLNFDKNIPSRLCFGMEPGSCGAAGPPADYIFGSGVKVGFSNLHVGWGCKSFVGNECGVYFHYLIRNGHLCTTVDDEHYALIM</sequence>
<proteinExistence type="predicted"/>
<organism evidence="1 2">
    <name type="scientific">Cylicostephanus goldi</name>
    <name type="common">Nematode worm</name>
    <dbReference type="NCBI Taxonomy" id="71465"/>
    <lineage>
        <taxon>Eukaryota</taxon>
        <taxon>Metazoa</taxon>
        <taxon>Ecdysozoa</taxon>
        <taxon>Nematoda</taxon>
        <taxon>Chromadorea</taxon>
        <taxon>Rhabditida</taxon>
        <taxon>Rhabditina</taxon>
        <taxon>Rhabditomorpha</taxon>
        <taxon>Strongyloidea</taxon>
        <taxon>Strongylidae</taxon>
        <taxon>Cylicostephanus</taxon>
    </lineage>
</organism>
<evidence type="ECO:0000313" key="1">
    <source>
        <dbReference type="EMBL" id="VDN22665.1"/>
    </source>
</evidence>
<keyword evidence="2" id="KW-1185">Reference proteome</keyword>